<sequence>MSEKLAKELSEEFDKDPEIEKLFMSDKEFKKLEDSSSSLSEEKEEVGGKLKEAYLNIVDILKEYLDMKEEYYNIVALWIIGTYFHDKFPSYPYLFFNAMKGSGKSRTINLITCLAKDGSVQNSMTEAVLFRTNGTLAIDEFEGVSRKGNENLRELLNSAYKKGSKVMRMRQQKTDKGIEHVPQSFEVYRPIVLANIWGMENVLGDRCITLILEKSNKRQITNLMEIFREEKIVQETNKLLEDLVTFMTMTFSVGTYKKWNSFIKLRTLNNTNYINNTYNTNYTNTTFPFETIDSMQLNGRELELSFPLLLISHQISGKVLKETSLTLKSLFETKKEEELVENMDVSLYDFVSQNTKEDWVYISDVVKDFRDFLGSSDEWINPRWMGRALKRLVLVKEKKKLSRGAYVILNIKKAQEKIKMFK</sequence>
<dbReference type="EMBL" id="LAZR01001685">
    <property type="protein sequence ID" value="KKN40764.1"/>
    <property type="molecule type" value="Genomic_DNA"/>
</dbReference>
<comment type="caution">
    <text evidence="1">The sequence shown here is derived from an EMBL/GenBank/DDBJ whole genome shotgun (WGS) entry which is preliminary data.</text>
</comment>
<protein>
    <recommendedName>
        <fullName evidence="2">DUF3631 domain-containing protein</fullName>
    </recommendedName>
</protein>
<accession>A0A0F9QE33</accession>
<evidence type="ECO:0008006" key="2">
    <source>
        <dbReference type="Google" id="ProtNLM"/>
    </source>
</evidence>
<name>A0A0F9QE33_9ZZZZ</name>
<evidence type="ECO:0000313" key="1">
    <source>
        <dbReference type="EMBL" id="KKN40764.1"/>
    </source>
</evidence>
<dbReference type="AlphaFoldDB" id="A0A0F9QE33"/>
<proteinExistence type="predicted"/>
<gene>
    <name evidence="1" type="ORF">LCGC14_0729800</name>
</gene>
<organism evidence="1">
    <name type="scientific">marine sediment metagenome</name>
    <dbReference type="NCBI Taxonomy" id="412755"/>
    <lineage>
        <taxon>unclassified sequences</taxon>
        <taxon>metagenomes</taxon>
        <taxon>ecological metagenomes</taxon>
    </lineage>
</organism>
<reference evidence="1" key="1">
    <citation type="journal article" date="2015" name="Nature">
        <title>Complex archaea that bridge the gap between prokaryotes and eukaryotes.</title>
        <authorList>
            <person name="Spang A."/>
            <person name="Saw J.H."/>
            <person name="Jorgensen S.L."/>
            <person name="Zaremba-Niedzwiedzka K."/>
            <person name="Martijn J."/>
            <person name="Lind A.E."/>
            <person name="van Eijk R."/>
            <person name="Schleper C."/>
            <person name="Guy L."/>
            <person name="Ettema T.J."/>
        </authorList>
    </citation>
    <scope>NUCLEOTIDE SEQUENCE</scope>
</reference>